<dbReference type="SUPFAM" id="SSF53448">
    <property type="entry name" value="Nucleotide-diphospho-sugar transferases"/>
    <property type="match status" value="1"/>
</dbReference>
<dbReference type="PANTHER" id="PTHR43777">
    <property type="entry name" value="MOLYBDENUM COFACTOR CYTIDYLYLTRANSFERASE"/>
    <property type="match status" value="1"/>
</dbReference>
<sequence>MVSDRSAKIYGIVLASGFSRRMGRQKLLLHWNNAPLLGHVLETASQSLLSGVIAVLPENDSKRLNVALRFRCDVVKNINPEQGLGSSLAAGIRSISDEADAAVVLLGDQPQIKQEDINSAVLFFNSRFNSEDTSAKVIMQTRYADGRKGHPTLFSKPFFDDLSQLNGDIGARWIIKANGPFVACINSDSPYPPDIDTPADYRQLLNECNGKKV</sequence>
<evidence type="ECO:0000259" key="1">
    <source>
        <dbReference type="Pfam" id="PF12804"/>
    </source>
</evidence>
<dbReference type="PANTHER" id="PTHR43777:SF1">
    <property type="entry name" value="MOLYBDENUM COFACTOR CYTIDYLYLTRANSFERASE"/>
    <property type="match status" value="1"/>
</dbReference>
<dbReference type="AlphaFoldDB" id="A0A4Z0GRG6"/>
<dbReference type="InterPro" id="IPR025877">
    <property type="entry name" value="MobA-like_NTP_Trfase"/>
</dbReference>
<dbReference type="EMBL" id="SRJD01000002">
    <property type="protein sequence ID" value="TGA99909.1"/>
    <property type="molecule type" value="Genomic_DNA"/>
</dbReference>
<dbReference type="OrthoDB" id="285216at2"/>
<name>A0A4Z0GRG6_9BACL</name>
<keyword evidence="2" id="KW-0808">Transferase</keyword>
<dbReference type="RefSeq" id="WP_135347304.1">
    <property type="nucleotide sequence ID" value="NZ_SRJD01000002.1"/>
</dbReference>
<protein>
    <submittedName>
        <fullName evidence="2">Nucleotidyltransferase family protein</fullName>
    </submittedName>
</protein>
<evidence type="ECO:0000313" key="3">
    <source>
        <dbReference type="Proteomes" id="UP000298347"/>
    </source>
</evidence>
<feature type="domain" description="MobA-like NTP transferase" evidence="1">
    <location>
        <begin position="11"/>
        <end position="177"/>
    </location>
</feature>
<dbReference type="Pfam" id="PF12804">
    <property type="entry name" value="NTP_transf_3"/>
    <property type="match status" value="1"/>
</dbReference>
<accession>A0A4Z0GRG6</accession>
<evidence type="ECO:0000313" key="2">
    <source>
        <dbReference type="EMBL" id="TGA99909.1"/>
    </source>
</evidence>
<dbReference type="Proteomes" id="UP000298347">
    <property type="component" value="Unassembled WGS sequence"/>
</dbReference>
<organism evidence="2 3">
    <name type="scientific">Sporolactobacillus shoreae</name>
    <dbReference type="NCBI Taxonomy" id="1465501"/>
    <lineage>
        <taxon>Bacteria</taxon>
        <taxon>Bacillati</taxon>
        <taxon>Bacillota</taxon>
        <taxon>Bacilli</taxon>
        <taxon>Bacillales</taxon>
        <taxon>Sporolactobacillaceae</taxon>
        <taxon>Sporolactobacillus</taxon>
    </lineage>
</organism>
<comment type="caution">
    <text evidence="2">The sequence shown here is derived from an EMBL/GenBank/DDBJ whole genome shotgun (WGS) entry which is preliminary data.</text>
</comment>
<dbReference type="GO" id="GO:0016779">
    <property type="term" value="F:nucleotidyltransferase activity"/>
    <property type="evidence" value="ECO:0007669"/>
    <property type="project" value="UniProtKB-ARBA"/>
</dbReference>
<reference evidence="2 3" key="1">
    <citation type="journal article" date="2015" name="Int. J. Syst. Evol. Microbiol.">
        <title>Sporolactobacillus shoreae sp. nov. and Sporolactobacillus spathodeae sp. nov., two spore-forming lactic acid bacteria isolated from tree barks in Thailand.</title>
        <authorList>
            <person name="Thamacharoensuk T."/>
            <person name="Kitahara M."/>
            <person name="Ohkuma M."/>
            <person name="Thongchul N."/>
            <person name="Tanasupawat S."/>
        </authorList>
    </citation>
    <scope>NUCLEOTIDE SEQUENCE [LARGE SCALE GENOMIC DNA]</scope>
    <source>
        <strain evidence="2 3">BK92</strain>
    </source>
</reference>
<keyword evidence="3" id="KW-1185">Reference proteome</keyword>
<dbReference type="InterPro" id="IPR029044">
    <property type="entry name" value="Nucleotide-diphossugar_trans"/>
</dbReference>
<proteinExistence type="predicted"/>
<gene>
    <name evidence="2" type="ORF">E4665_02880</name>
</gene>
<dbReference type="Gene3D" id="3.90.550.10">
    <property type="entry name" value="Spore Coat Polysaccharide Biosynthesis Protein SpsA, Chain A"/>
    <property type="match status" value="1"/>
</dbReference>
<dbReference type="CDD" id="cd04182">
    <property type="entry name" value="GT_2_like_f"/>
    <property type="match status" value="1"/>
</dbReference>